<dbReference type="PANTHER" id="PTHR30212">
    <property type="entry name" value="PROTEIN YIIM"/>
    <property type="match status" value="1"/>
</dbReference>
<dbReference type="InterPro" id="IPR005163">
    <property type="entry name" value="Tri_helical_YiiM-like"/>
</dbReference>
<dbReference type="Proteomes" id="UP000632498">
    <property type="component" value="Unassembled WGS sequence"/>
</dbReference>
<protein>
    <submittedName>
        <fullName evidence="2">Molybdenum cofactor sulfurase</fullName>
    </submittedName>
</protein>
<dbReference type="AlphaFoldDB" id="A0A917C289"/>
<name>A0A917C289_9PROT</name>
<organism evidence="2 3">
    <name type="scientific">Terasakiella brassicae</name>
    <dbReference type="NCBI Taxonomy" id="1634917"/>
    <lineage>
        <taxon>Bacteria</taxon>
        <taxon>Pseudomonadati</taxon>
        <taxon>Pseudomonadota</taxon>
        <taxon>Alphaproteobacteria</taxon>
        <taxon>Rhodospirillales</taxon>
        <taxon>Terasakiellaceae</taxon>
        <taxon>Terasakiella</taxon>
    </lineage>
</organism>
<proteinExistence type="predicted"/>
<dbReference type="GO" id="GO:0003824">
    <property type="term" value="F:catalytic activity"/>
    <property type="evidence" value="ECO:0007669"/>
    <property type="project" value="InterPro"/>
</dbReference>
<dbReference type="Pfam" id="PF03475">
    <property type="entry name" value="YiiM_3-alpha"/>
    <property type="match status" value="1"/>
</dbReference>
<comment type="caution">
    <text evidence="2">The sequence shown here is derived from an EMBL/GenBank/DDBJ whole genome shotgun (WGS) entry which is preliminary data.</text>
</comment>
<evidence type="ECO:0000259" key="1">
    <source>
        <dbReference type="PROSITE" id="PS51340"/>
    </source>
</evidence>
<feature type="domain" description="MOSC" evidence="1">
    <location>
        <begin position="30"/>
        <end position="167"/>
    </location>
</feature>
<dbReference type="EMBL" id="BMHV01000016">
    <property type="protein sequence ID" value="GGF68284.1"/>
    <property type="molecule type" value="Genomic_DNA"/>
</dbReference>
<dbReference type="InterPro" id="IPR005302">
    <property type="entry name" value="MoCF_Sase_C"/>
</dbReference>
<dbReference type="RefSeq" id="WP_188665205.1">
    <property type="nucleotide sequence ID" value="NZ_BMHV01000016.1"/>
</dbReference>
<evidence type="ECO:0000313" key="3">
    <source>
        <dbReference type="Proteomes" id="UP000632498"/>
    </source>
</evidence>
<gene>
    <name evidence="2" type="ORF">GCM10011332_23060</name>
</gene>
<dbReference type="GO" id="GO:0030170">
    <property type="term" value="F:pyridoxal phosphate binding"/>
    <property type="evidence" value="ECO:0007669"/>
    <property type="project" value="InterPro"/>
</dbReference>
<dbReference type="InterPro" id="IPR052353">
    <property type="entry name" value="Benzoxazolinone_Detox_Enz"/>
</dbReference>
<sequence>MNLSGKIIGLYVGKVEERWPDKAPSAIAKTYTDGPLELDENGFLRDEQADLKVHGGPEKAIHHYASDHMDFWQKEHPEQAELFVPGCFGENIATTGLTEENLCLGDILSLGTAKVQVCQGRQPCWKLTKHIGIRNFALQFQQTALTGWYYRVLENGQVKVGDTMDLLERPCPDWSIKRLIQARFNSKIDADTAQELANLDVLSTSWRTAFEKKAEKGYAEDTGPRLKG</sequence>
<reference evidence="2" key="2">
    <citation type="submission" date="2020-09" db="EMBL/GenBank/DDBJ databases">
        <authorList>
            <person name="Sun Q."/>
            <person name="Zhou Y."/>
        </authorList>
    </citation>
    <scope>NUCLEOTIDE SEQUENCE</scope>
    <source>
        <strain evidence="2">CGMCC 1.15254</strain>
    </source>
</reference>
<dbReference type="GO" id="GO:0030151">
    <property type="term" value="F:molybdenum ion binding"/>
    <property type="evidence" value="ECO:0007669"/>
    <property type="project" value="InterPro"/>
</dbReference>
<keyword evidence="3" id="KW-1185">Reference proteome</keyword>
<dbReference type="Gene3D" id="2.40.33.20">
    <property type="entry name" value="PK beta-barrel domain-like"/>
    <property type="match status" value="1"/>
</dbReference>
<dbReference type="Pfam" id="PF03473">
    <property type="entry name" value="MOSC"/>
    <property type="match status" value="1"/>
</dbReference>
<dbReference type="PANTHER" id="PTHR30212:SF2">
    <property type="entry name" value="PROTEIN YIIM"/>
    <property type="match status" value="1"/>
</dbReference>
<accession>A0A917C289</accession>
<dbReference type="SUPFAM" id="SSF50800">
    <property type="entry name" value="PK beta-barrel domain-like"/>
    <property type="match status" value="1"/>
</dbReference>
<evidence type="ECO:0000313" key="2">
    <source>
        <dbReference type="EMBL" id="GGF68284.1"/>
    </source>
</evidence>
<dbReference type="InterPro" id="IPR011037">
    <property type="entry name" value="Pyrv_Knase-like_insert_dom_sf"/>
</dbReference>
<reference evidence="2" key="1">
    <citation type="journal article" date="2014" name="Int. J. Syst. Evol. Microbiol.">
        <title>Complete genome sequence of Corynebacterium casei LMG S-19264T (=DSM 44701T), isolated from a smear-ripened cheese.</title>
        <authorList>
            <consortium name="US DOE Joint Genome Institute (JGI-PGF)"/>
            <person name="Walter F."/>
            <person name="Albersmeier A."/>
            <person name="Kalinowski J."/>
            <person name="Ruckert C."/>
        </authorList>
    </citation>
    <scope>NUCLEOTIDE SEQUENCE</scope>
    <source>
        <strain evidence="2">CGMCC 1.15254</strain>
    </source>
</reference>
<dbReference type="PROSITE" id="PS51340">
    <property type="entry name" value="MOSC"/>
    <property type="match status" value="1"/>
</dbReference>